<dbReference type="GO" id="GO:0016857">
    <property type="term" value="F:racemase and epimerase activity, acting on carbohydrates and derivatives"/>
    <property type="evidence" value="ECO:0007669"/>
    <property type="project" value="InterPro"/>
</dbReference>
<sequence length="112" mass="12793">MTAAAPQRIASVVRLRPEKEAEYIALHAEAWPSVLDRLARSNIRNYSIFLRDGMLFSYMEYVGDDYAADSAAIAADPETQRWWTFTDPCQEPVDTAEPGELWAPMREVFHLD</sequence>
<gene>
    <name evidence="1" type="ORF">FM104_14775</name>
</gene>
<dbReference type="RefSeq" id="WP_087132973.1">
    <property type="nucleotide sequence ID" value="NZ_FUKO01000041.1"/>
</dbReference>
<dbReference type="SUPFAM" id="SSF54909">
    <property type="entry name" value="Dimeric alpha+beta barrel"/>
    <property type="match status" value="1"/>
</dbReference>
<accession>A0A1R4KPV9</accession>
<dbReference type="Proteomes" id="UP000196320">
    <property type="component" value="Unassembled WGS sequence"/>
</dbReference>
<evidence type="ECO:0000313" key="2">
    <source>
        <dbReference type="Proteomes" id="UP000196320"/>
    </source>
</evidence>
<proteinExistence type="predicted"/>
<dbReference type="OrthoDB" id="9799608at2"/>
<dbReference type="PANTHER" id="PTHR34389">
    <property type="entry name" value="L-RHAMNOSE MUTAROTASE"/>
    <property type="match status" value="1"/>
</dbReference>
<dbReference type="PANTHER" id="PTHR34389:SF2">
    <property type="entry name" value="L-RHAMNOSE MUTAROTASE"/>
    <property type="match status" value="1"/>
</dbReference>
<organism evidence="1 2">
    <name type="scientific">Microbacterium esteraromaticum</name>
    <dbReference type="NCBI Taxonomy" id="57043"/>
    <lineage>
        <taxon>Bacteria</taxon>
        <taxon>Bacillati</taxon>
        <taxon>Actinomycetota</taxon>
        <taxon>Actinomycetes</taxon>
        <taxon>Micrococcales</taxon>
        <taxon>Microbacteriaceae</taxon>
        <taxon>Microbacterium</taxon>
    </lineage>
</organism>
<dbReference type="AlphaFoldDB" id="A0A1R4KPV9"/>
<dbReference type="Gene3D" id="3.30.70.100">
    <property type="match status" value="1"/>
</dbReference>
<protein>
    <submittedName>
        <fullName evidence="1">L-fucose mutarotase, type 2</fullName>
    </submittedName>
</protein>
<keyword evidence="2" id="KW-1185">Reference proteome</keyword>
<reference evidence="1 2" key="1">
    <citation type="submission" date="2017-02" db="EMBL/GenBank/DDBJ databases">
        <authorList>
            <person name="Peterson S.W."/>
        </authorList>
    </citation>
    <scope>NUCLEOTIDE SEQUENCE [LARGE SCALE GENOMIC DNA]</scope>
    <source>
        <strain evidence="1 2">B Mb 05.01</strain>
    </source>
</reference>
<dbReference type="InterPro" id="IPR011008">
    <property type="entry name" value="Dimeric_a/b-barrel"/>
</dbReference>
<dbReference type="InterPro" id="IPR008000">
    <property type="entry name" value="Rham/fucose_mutarotase"/>
</dbReference>
<dbReference type="EMBL" id="FUKO01000041">
    <property type="protein sequence ID" value="SJN46289.1"/>
    <property type="molecule type" value="Genomic_DNA"/>
</dbReference>
<evidence type="ECO:0000313" key="1">
    <source>
        <dbReference type="EMBL" id="SJN46289.1"/>
    </source>
</evidence>
<dbReference type="Pfam" id="PF05336">
    <property type="entry name" value="rhaM"/>
    <property type="match status" value="1"/>
</dbReference>
<name>A0A1R4KPV9_9MICO</name>